<keyword evidence="1" id="KW-0812">Transmembrane</keyword>
<protein>
    <submittedName>
        <fullName evidence="2">Uncharacterized protein</fullName>
    </submittedName>
</protein>
<keyword evidence="1" id="KW-0472">Membrane</keyword>
<evidence type="ECO:0000256" key="1">
    <source>
        <dbReference type="SAM" id="Phobius"/>
    </source>
</evidence>
<dbReference type="AlphaFoldDB" id="A0A2P2N4D1"/>
<dbReference type="EMBL" id="GGEC01056782">
    <property type="protein sequence ID" value="MBX37266.1"/>
    <property type="molecule type" value="Transcribed_RNA"/>
</dbReference>
<evidence type="ECO:0000313" key="2">
    <source>
        <dbReference type="EMBL" id="MBX37266.1"/>
    </source>
</evidence>
<reference evidence="2" key="1">
    <citation type="submission" date="2018-02" db="EMBL/GenBank/DDBJ databases">
        <title>Rhizophora mucronata_Transcriptome.</title>
        <authorList>
            <person name="Meera S.P."/>
            <person name="Sreeshan A."/>
            <person name="Augustine A."/>
        </authorList>
    </citation>
    <scope>NUCLEOTIDE SEQUENCE</scope>
    <source>
        <tissue evidence="2">Leaf</tissue>
    </source>
</reference>
<feature type="transmembrane region" description="Helical" evidence="1">
    <location>
        <begin position="29"/>
        <end position="49"/>
    </location>
</feature>
<organism evidence="2">
    <name type="scientific">Rhizophora mucronata</name>
    <name type="common">Asiatic mangrove</name>
    <dbReference type="NCBI Taxonomy" id="61149"/>
    <lineage>
        <taxon>Eukaryota</taxon>
        <taxon>Viridiplantae</taxon>
        <taxon>Streptophyta</taxon>
        <taxon>Embryophyta</taxon>
        <taxon>Tracheophyta</taxon>
        <taxon>Spermatophyta</taxon>
        <taxon>Magnoliopsida</taxon>
        <taxon>eudicotyledons</taxon>
        <taxon>Gunneridae</taxon>
        <taxon>Pentapetalae</taxon>
        <taxon>rosids</taxon>
        <taxon>fabids</taxon>
        <taxon>Malpighiales</taxon>
        <taxon>Rhizophoraceae</taxon>
        <taxon>Rhizophora</taxon>
    </lineage>
</organism>
<accession>A0A2P2N4D1</accession>
<sequence length="78" mass="8969">MMVFDSWQISQCNGSIYVSEWSAAGMRNFVNISLSIHLIPTLLTLLRFFKLEALNAGQKMMVSFLSTRSHIFFSFIML</sequence>
<keyword evidence="1" id="KW-1133">Transmembrane helix</keyword>
<proteinExistence type="predicted"/>
<name>A0A2P2N4D1_RHIMU</name>